<evidence type="ECO:0008006" key="4">
    <source>
        <dbReference type="Google" id="ProtNLM"/>
    </source>
</evidence>
<dbReference type="Proteomes" id="UP000532440">
    <property type="component" value="Unassembled WGS sequence"/>
</dbReference>
<dbReference type="EMBL" id="JACHGB010000008">
    <property type="protein sequence ID" value="MBB5273780.1"/>
    <property type="molecule type" value="Genomic_DNA"/>
</dbReference>
<protein>
    <recommendedName>
        <fullName evidence="4">Cytoplasmic protein</fullName>
    </recommendedName>
</protein>
<gene>
    <name evidence="2" type="ORF">HNQ70_003811</name>
</gene>
<dbReference type="InterPro" id="IPR014710">
    <property type="entry name" value="RmlC-like_jellyroll"/>
</dbReference>
<evidence type="ECO:0000313" key="2">
    <source>
        <dbReference type="EMBL" id="MBB5273780.1"/>
    </source>
</evidence>
<dbReference type="AlphaFoldDB" id="A0A7W8HMI1"/>
<feature type="signal peptide" evidence="1">
    <location>
        <begin position="1"/>
        <end position="18"/>
    </location>
</feature>
<name>A0A7W8HMI1_9BURK</name>
<dbReference type="RefSeq" id="WP_183970641.1">
    <property type="nucleotide sequence ID" value="NZ_BAABEW010000013.1"/>
</dbReference>
<accession>A0A7W8HMI1</accession>
<reference evidence="2 3" key="1">
    <citation type="submission" date="2020-08" db="EMBL/GenBank/DDBJ databases">
        <title>Genomic Encyclopedia of Type Strains, Phase IV (KMG-IV): sequencing the most valuable type-strain genomes for metagenomic binning, comparative biology and taxonomic classification.</title>
        <authorList>
            <person name="Goeker M."/>
        </authorList>
    </citation>
    <scope>NUCLEOTIDE SEQUENCE [LARGE SCALE GENOMIC DNA]</scope>
    <source>
        <strain evidence="2 3">DSM 29781</strain>
    </source>
</reference>
<evidence type="ECO:0000256" key="1">
    <source>
        <dbReference type="SAM" id="SignalP"/>
    </source>
</evidence>
<feature type="chain" id="PRO_5030729491" description="Cytoplasmic protein" evidence="1">
    <location>
        <begin position="19"/>
        <end position="123"/>
    </location>
</feature>
<organism evidence="2 3">
    <name type="scientific">Quisquiliibacterium transsilvanicum</name>
    <dbReference type="NCBI Taxonomy" id="1549638"/>
    <lineage>
        <taxon>Bacteria</taxon>
        <taxon>Pseudomonadati</taxon>
        <taxon>Pseudomonadota</taxon>
        <taxon>Betaproteobacteria</taxon>
        <taxon>Burkholderiales</taxon>
        <taxon>Burkholderiaceae</taxon>
        <taxon>Quisquiliibacterium</taxon>
    </lineage>
</organism>
<keyword evidence="1" id="KW-0732">Signal</keyword>
<evidence type="ECO:0000313" key="3">
    <source>
        <dbReference type="Proteomes" id="UP000532440"/>
    </source>
</evidence>
<keyword evidence="3" id="KW-1185">Reference proteome</keyword>
<comment type="caution">
    <text evidence="2">The sequence shown here is derived from an EMBL/GenBank/DDBJ whole genome shotgun (WGS) entry which is preliminary data.</text>
</comment>
<proteinExistence type="predicted"/>
<sequence>MHRIAALVTALPLAAAFAQDPTSTDPDKYKAVFENDCVRVLDYRDRSGEKTSQHRHPAFVLYALSSFERTLELPDGKRLQRRFKEGDVMWSDAQTHIGNNTGETPTHVLIVEMKPGVGECARR</sequence>
<dbReference type="Gene3D" id="2.60.120.10">
    <property type="entry name" value="Jelly Rolls"/>
    <property type="match status" value="1"/>
</dbReference>